<evidence type="ECO:0000313" key="2">
    <source>
        <dbReference type="Proteomes" id="UP001596297"/>
    </source>
</evidence>
<keyword evidence="2" id="KW-1185">Reference proteome</keyword>
<evidence type="ECO:0008006" key="3">
    <source>
        <dbReference type="Google" id="ProtNLM"/>
    </source>
</evidence>
<dbReference type="EMBL" id="JBHSWD010000001">
    <property type="protein sequence ID" value="MFC6592241.1"/>
    <property type="molecule type" value="Genomic_DNA"/>
</dbReference>
<organism evidence="1 2">
    <name type="scientific">Deinococcus lacus</name>
    <dbReference type="NCBI Taxonomy" id="392561"/>
    <lineage>
        <taxon>Bacteria</taxon>
        <taxon>Thermotogati</taxon>
        <taxon>Deinococcota</taxon>
        <taxon>Deinococci</taxon>
        <taxon>Deinococcales</taxon>
        <taxon>Deinococcaceae</taxon>
        <taxon>Deinococcus</taxon>
    </lineage>
</organism>
<dbReference type="RefSeq" id="WP_380083251.1">
    <property type="nucleotide sequence ID" value="NZ_JBHSWD010000001.1"/>
</dbReference>
<accession>A0ABW1YD69</accession>
<evidence type="ECO:0000313" key="1">
    <source>
        <dbReference type="EMBL" id="MFC6592241.1"/>
    </source>
</evidence>
<dbReference type="Proteomes" id="UP001596297">
    <property type="component" value="Unassembled WGS sequence"/>
</dbReference>
<proteinExistence type="predicted"/>
<reference evidence="2" key="1">
    <citation type="journal article" date="2019" name="Int. J. Syst. Evol. Microbiol.">
        <title>The Global Catalogue of Microorganisms (GCM) 10K type strain sequencing project: providing services to taxonomists for standard genome sequencing and annotation.</title>
        <authorList>
            <consortium name="The Broad Institute Genomics Platform"/>
            <consortium name="The Broad Institute Genome Sequencing Center for Infectious Disease"/>
            <person name="Wu L."/>
            <person name="Ma J."/>
        </authorList>
    </citation>
    <scope>NUCLEOTIDE SEQUENCE [LARGE SCALE GENOMIC DNA]</scope>
    <source>
        <strain evidence="2">CGMCC 1.15772</strain>
    </source>
</reference>
<comment type="caution">
    <text evidence="1">The sequence shown here is derived from an EMBL/GenBank/DDBJ whole genome shotgun (WGS) entry which is preliminary data.</text>
</comment>
<sequence length="198" mass="22211">MMIPTGGQGERLSVPYGGFVGDYQALEVFGNVTMTVDGKEVVKPFPALYDALEDRIYFRDEPVEKLPSFSFLAYPRVIGNRSLEIMDYPTVWVNFAHQAQRVVFEAVDEKDVAHEITTQYYVGRTGKSVYTPGSSSQPWASYVWDGKYKDGSDAPAGKYVLRVRVLKALGDESIQSHSEVYVSQPFMVERGKTSIDLD</sequence>
<protein>
    <recommendedName>
        <fullName evidence="3">FlgD Ig-like domain-containing protein</fullName>
    </recommendedName>
</protein>
<name>A0ABW1YD69_9DEIO</name>
<gene>
    <name evidence="1" type="ORF">ACFP81_09695</name>
</gene>